<evidence type="ECO:0000313" key="11">
    <source>
        <dbReference type="RefSeq" id="XP_052741352.1"/>
    </source>
</evidence>
<evidence type="ECO:0000256" key="5">
    <source>
        <dbReference type="ARBA" id="ARBA00022833"/>
    </source>
</evidence>
<feature type="compositionally biased region" description="Basic residues" evidence="8">
    <location>
        <begin position="50"/>
        <end position="62"/>
    </location>
</feature>
<dbReference type="SMART" id="SM00355">
    <property type="entry name" value="ZnF_C2H2"/>
    <property type="match status" value="22"/>
</dbReference>
<evidence type="ECO:0000259" key="9">
    <source>
        <dbReference type="PROSITE" id="PS50157"/>
    </source>
</evidence>
<evidence type="ECO:0000256" key="3">
    <source>
        <dbReference type="ARBA" id="ARBA00022737"/>
    </source>
</evidence>
<feature type="compositionally biased region" description="Basic and acidic residues" evidence="8">
    <location>
        <begin position="330"/>
        <end position="347"/>
    </location>
</feature>
<keyword evidence="2" id="KW-0479">Metal-binding</keyword>
<evidence type="ECO:0000256" key="1">
    <source>
        <dbReference type="ARBA" id="ARBA00004123"/>
    </source>
</evidence>
<evidence type="ECO:0000256" key="4">
    <source>
        <dbReference type="ARBA" id="ARBA00022771"/>
    </source>
</evidence>
<dbReference type="PROSITE" id="PS00028">
    <property type="entry name" value="ZINC_FINGER_C2H2_1"/>
    <property type="match status" value="16"/>
</dbReference>
<feature type="domain" description="C2H2-type" evidence="9">
    <location>
        <begin position="768"/>
        <end position="795"/>
    </location>
</feature>
<dbReference type="GeneID" id="112048544"/>
<evidence type="ECO:0000256" key="2">
    <source>
        <dbReference type="ARBA" id="ARBA00022723"/>
    </source>
</evidence>
<dbReference type="InterPro" id="IPR013087">
    <property type="entry name" value="Znf_C2H2_type"/>
</dbReference>
<name>A0ABM3LQJ5_BICAN</name>
<feature type="domain" description="C2H2-type" evidence="9">
    <location>
        <begin position="881"/>
        <end position="909"/>
    </location>
</feature>
<sequence length="1087" mass="126544">MTSDESDDEPLSTLAAAKKENPEQFQDPDDPDASITQSEDSDSDYEVPQKKKKKKTKKKPPPVRKLGVTIKINRKLNTIIVPPVIARPTDVWLYLKDLNPTGPYSCLLCPDWFINRSKMILHYALNHKKDFCGICRYFVPDREAWYAHEKFHSPWPCSQCVETFPTERLLRTHLESVHNLVHCRLCHFRVSADLDYNSHLFQKHGVTNVASKDEELLWLIDSDCPEKFLCLLCIKTENATPFNVTAFFGHFMGIHHFTLKCMANIIAGRDTPFLVNGAEVSDRFLQQQLKDYGRLGYVDLVPKTFVPYQEPEPNLTPNTEDNSQLIMPEVKEESHSDTDEKVQKEKEENDNDNEMSEKDENSQNDETIDYKGEEDFDITHTEVILLEKCYYEYIDKSLSYINEKTVPEVSHIDYERIKGDIDMDVECALCKSKFESAHSFTTHLNKMHSVKTLPLFSCRVCATTFDTYLDLSKHISEELGDFEDLWICQFCDKEFDNREQTRLHLTEHWASLDYDNCFSPHLGFKCKYCPTLFWNETERESHQTRVHFTKYKDEFYKCESCSKTFSDKVWYIHHHIESHSNDEEQPIYLIKCSLCYVVEPSYDKMRLHFDDHHPEIRKLYCSLDACMFKPLSHRKSFKLHVKMIHGPSAKSEKPVNCNICSREFVSARSCSTHMAQVHGPGKFKCKLCKEVLQTIDERKLHYLLCHPGRHPFECSECGKSFQYKSSLYMHKQDHLPNKQSYTCSYCGKVFAKKDSYREHVQIHEGPRHACSYCPMRFVQRSNMLRHERRHTGERPYRCTHCPRAFADKGACTAHTRTHSRDSSFACLYCGQTFVQKSKLTYHIRKHTGENLESCTVCAKVFTSGCALREHMKTHVKKRQVVKCPLCDKTYQDERYMLRHLRTMHTRAQFSCPLCHKLLTSAAGLRHHVITHSNINTFLCKCCTKTYAVKRTMIKHLRKRHGLRGTEVDLKDFFDRIEPRDCKLNLDEATMTNIFGPAKIKIPDILISDFVNFANQPKMADNTATDEEDSDEEKEENDSEGNESGKDSSDDKEKEPQIKQEAQSGDEELEPTDFVSVKIEPIDEEHDE</sequence>
<evidence type="ECO:0000256" key="8">
    <source>
        <dbReference type="SAM" id="MobiDB-lite"/>
    </source>
</evidence>
<evidence type="ECO:0000256" key="7">
    <source>
        <dbReference type="PROSITE-ProRule" id="PRU00042"/>
    </source>
</evidence>
<feature type="domain" description="C2H2-type" evidence="9">
    <location>
        <begin position="712"/>
        <end position="739"/>
    </location>
</feature>
<feature type="domain" description="C2H2-type" evidence="9">
    <location>
        <begin position="741"/>
        <end position="768"/>
    </location>
</feature>
<protein>
    <submittedName>
        <fullName evidence="11">Zinc finger protein 699</fullName>
    </submittedName>
</protein>
<feature type="compositionally biased region" description="Acidic residues" evidence="8">
    <location>
        <begin position="1"/>
        <end position="10"/>
    </location>
</feature>
<feature type="domain" description="C2H2-type" evidence="9">
    <location>
        <begin position="852"/>
        <end position="879"/>
    </location>
</feature>
<feature type="compositionally biased region" description="Basic and acidic residues" evidence="8">
    <location>
        <begin position="1042"/>
        <end position="1057"/>
    </location>
</feature>
<feature type="domain" description="C2H2-type" evidence="9">
    <location>
        <begin position="155"/>
        <end position="178"/>
    </location>
</feature>
<dbReference type="PROSITE" id="PS50157">
    <property type="entry name" value="ZINC_FINGER_C2H2_2"/>
    <property type="match status" value="11"/>
</dbReference>
<feature type="region of interest" description="Disordered" evidence="8">
    <location>
        <begin position="1"/>
        <end position="64"/>
    </location>
</feature>
<dbReference type="PANTHER" id="PTHR24381:SF393">
    <property type="entry name" value="CHROMATIN-LINKED ADAPTOR FOR MSL PROTEINS, ISOFORM B"/>
    <property type="match status" value="1"/>
</dbReference>
<feature type="domain" description="C2H2-type" evidence="9">
    <location>
        <begin position="937"/>
        <end position="960"/>
    </location>
</feature>
<feature type="domain" description="C2H2-type" evidence="9">
    <location>
        <begin position="796"/>
        <end position="823"/>
    </location>
</feature>
<feature type="domain" description="C2H2-type" evidence="9">
    <location>
        <begin position="824"/>
        <end position="851"/>
    </location>
</feature>
<feature type="region of interest" description="Disordered" evidence="8">
    <location>
        <begin position="330"/>
        <end position="373"/>
    </location>
</feature>
<dbReference type="InterPro" id="IPR036236">
    <property type="entry name" value="Znf_C2H2_sf"/>
</dbReference>
<feature type="domain" description="C2H2-type" evidence="9">
    <location>
        <begin position="909"/>
        <end position="936"/>
    </location>
</feature>
<dbReference type="Proteomes" id="UP001652582">
    <property type="component" value="Chromosome 14"/>
</dbReference>
<feature type="region of interest" description="Disordered" evidence="8">
    <location>
        <begin position="1019"/>
        <end position="1087"/>
    </location>
</feature>
<dbReference type="RefSeq" id="XP_052741352.1">
    <property type="nucleotide sequence ID" value="XM_052885392.1"/>
</dbReference>
<dbReference type="Pfam" id="PF00096">
    <property type="entry name" value="zf-C2H2"/>
    <property type="match status" value="4"/>
</dbReference>
<keyword evidence="3" id="KW-0677">Repeat</keyword>
<dbReference type="Gene3D" id="3.30.160.60">
    <property type="entry name" value="Classic Zinc Finger"/>
    <property type="match status" value="11"/>
</dbReference>
<feature type="domain" description="C2H2-type" evidence="9">
    <location>
        <begin position="556"/>
        <end position="584"/>
    </location>
</feature>
<organism evidence="10 11">
    <name type="scientific">Bicyclus anynana</name>
    <name type="common">Squinting bush brown butterfly</name>
    <dbReference type="NCBI Taxonomy" id="110368"/>
    <lineage>
        <taxon>Eukaryota</taxon>
        <taxon>Metazoa</taxon>
        <taxon>Ecdysozoa</taxon>
        <taxon>Arthropoda</taxon>
        <taxon>Hexapoda</taxon>
        <taxon>Insecta</taxon>
        <taxon>Pterygota</taxon>
        <taxon>Neoptera</taxon>
        <taxon>Endopterygota</taxon>
        <taxon>Lepidoptera</taxon>
        <taxon>Glossata</taxon>
        <taxon>Ditrysia</taxon>
        <taxon>Papilionoidea</taxon>
        <taxon>Nymphalidae</taxon>
        <taxon>Satyrinae</taxon>
        <taxon>Satyrini</taxon>
        <taxon>Mycalesina</taxon>
        <taxon>Bicyclus</taxon>
    </lineage>
</organism>
<evidence type="ECO:0000313" key="10">
    <source>
        <dbReference type="Proteomes" id="UP001652582"/>
    </source>
</evidence>
<dbReference type="SUPFAM" id="SSF57667">
    <property type="entry name" value="beta-beta-alpha zinc fingers"/>
    <property type="match status" value="6"/>
</dbReference>
<comment type="subcellular location">
    <subcellularLocation>
        <location evidence="1">Nucleus</location>
    </subcellularLocation>
</comment>
<accession>A0ABM3LQJ5</accession>
<dbReference type="Pfam" id="PF13912">
    <property type="entry name" value="zf-C2H2_6"/>
    <property type="match status" value="2"/>
</dbReference>
<keyword evidence="4 7" id="KW-0863">Zinc-finger</keyword>
<gene>
    <name evidence="11" type="primary">LOC112048544</name>
</gene>
<keyword evidence="5" id="KW-0862">Zinc</keyword>
<keyword evidence="6" id="KW-0539">Nucleus</keyword>
<keyword evidence="10" id="KW-1185">Reference proteome</keyword>
<dbReference type="PANTHER" id="PTHR24381">
    <property type="entry name" value="ZINC FINGER PROTEIN"/>
    <property type="match status" value="1"/>
</dbReference>
<feature type="compositionally biased region" description="Acidic residues" evidence="8">
    <location>
        <begin position="1023"/>
        <end position="1040"/>
    </location>
</feature>
<evidence type="ECO:0000256" key="6">
    <source>
        <dbReference type="ARBA" id="ARBA00023242"/>
    </source>
</evidence>
<reference evidence="11" key="1">
    <citation type="submission" date="2025-08" db="UniProtKB">
        <authorList>
            <consortium name="RefSeq"/>
        </authorList>
    </citation>
    <scope>IDENTIFICATION</scope>
</reference>
<proteinExistence type="predicted"/>